<keyword evidence="2" id="KW-0378">Hydrolase</keyword>
<dbReference type="PANTHER" id="PTHR42732:SF1">
    <property type="entry name" value="BETA-MANNOSIDASE"/>
    <property type="match status" value="1"/>
</dbReference>
<accession>K9DYV8</accession>
<dbReference type="Gene3D" id="2.60.120.260">
    <property type="entry name" value="Galactose-binding domain-like"/>
    <property type="match status" value="1"/>
</dbReference>
<dbReference type="STRING" id="742727.HMPREF9447_03056"/>
<dbReference type="InterPro" id="IPR051913">
    <property type="entry name" value="GH2_Domain-Containing"/>
</dbReference>
<organism evidence="8 9">
    <name type="scientific">Bacteroides oleiciplenus YIT 12058</name>
    <dbReference type="NCBI Taxonomy" id="742727"/>
    <lineage>
        <taxon>Bacteria</taxon>
        <taxon>Pseudomonadati</taxon>
        <taxon>Bacteroidota</taxon>
        <taxon>Bacteroidia</taxon>
        <taxon>Bacteroidales</taxon>
        <taxon>Bacteroidaceae</taxon>
        <taxon>Bacteroides</taxon>
    </lineage>
</organism>
<evidence type="ECO:0000313" key="8">
    <source>
        <dbReference type="EMBL" id="EKU89618.1"/>
    </source>
</evidence>
<dbReference type="EMBL" id="ADLF01000013">
    <property type="protein sequence ID" value="EKU89618.1"/>
    <property type="molecule type" value="Genomic_DNA"/>
</dbReference>
<evidence type="ECO:0000259" key="6">
    <source>
        <dbReference type="Pfam" id="PF02837"/>
    </source>
</evidence>
<evidence type="ECO:0008006" key="10">
    <source>
        <dbReference type="Google" id="ProtNLM"/>
    </source>
</evidence>
<dbReference type="InterPro" id="IPR006102">
    <property type="entry name" value="Ig-like_GH2"/>
</dbReference>
<keyword evidence="9" id="KW-1185">Reference proteome</keyword>
<dbReference type="Pfam" id="PF00703">
    <property type="entry name" value="Glyco_hydro_2"/>
    <property type="match status" value="1"/>
</dbReference>
<dbReference type="Pfam" id="PF02836">
    <property type="entry name" value="Glyco_hydro_2_C"/>
    <property type="match status" value="1"/>
</dbReference>
<dbReference type="Pfam" id="PF16355">
    <property type="entry name" value="DUF4982"/>
    <property type="match status" value="1"/>
</dbReference>
<dbReference type="PATRIC" id="fig|742727.4.peg.3121"/>
<comment type="caution">
    <text evidence="8">The sequence shown here is derived from an EMBL/GenBank/DDBJ whole genome shotgun (WGS) entry which is preliminary data.</text>
</comment>
<feature type="domain" description="Glycosyl hydrolases family 2 sugar binding" evidence="6">
    <location>
        <begin position="72"/>
        <end position="176"/>
    </location>
</feature>
<gene>
    <name evidence="8" type="ORF">HMPREF9447_03056</name>
</gene>
<dbReference type="InterPro" id="IPR013783">
    <property type="entry name" value="Ig-like_fold"/>
</dbReference>
<dbReference type="Pfam" id="PF02837">
    <property type="entry name" value="Glyco_hydro_2_N"/>
    <property type="match status" value="1"/>
</dbReference>
<dbReference type="InterPro" id="IPR006103">
    <property type="entry name" value="Glyco_hydro_2_cat"/>
</dbReference>
<evidence type="ECO:0000259" key="5">
    <source>
        <dbReference type="Pfam" id="PF02836"/>
    </source>
</evidence>
<dbReference type="InterPro" id="IPR017853">
    <property type="entry name" value="GH"/>
</dbReference>
<evidence type="ECO:0000259" key="7">
    <source>
        <dbReference type="Pfam" id="PF16355"/>
    </source>
</evidence>
<dbReference type="SUPFAM" id="SSF49303">
    <property type="entry name" value="beta-Galactosidase/glucuronidase domain"/>
    <property type="match status" value="1"/>
</dbReference>
<dbReference type="Gene3D" id="2.60.40.10">
    <property type="entry name" value="Immunoglobulins"/>
    <property type="match status" value="3"/>
</dbReference>
<dbReference type="InterPro" id="IPR032311">
    <property type="entry name" value="DUF4982"/>
</dbReference>
<dbReference type="InterPro" id="IPR036156">
    <property type="entry name" value="Beta-gal/glucu_dom_sf"/>
</dbReference>
<dbReference type="InterPro" id="IPR006101">
    <property type="entry name" value="Glyco_hydro_2"/>
</dbReference>
<feature type="domain" description="Glycoside hydrolase family 2 immunoglobulin-like beta-sandwich" evidence="4">
    <location>
        <begin position="195"/>
        <end position="298"/>
    </location>
</feature>
<protein>
    <recommendedName>
        <fullName evidence="10">Beta-galactosidase</fullName>
    </recommendedName>
</protein>
<dbReference type="PANTHER" id="PTHR42732">
    <property type="entry name" value="BETA-GALACTOSIDASE"/>
    <property type="match status" value="1"/>
</dbReference>
<dbReference type="InterPro" id="IPR008979">
    <property type="entry name" value="Galactose-bd-like_sf"/>
</dbReference>
<dbReference type="GO" id="GO:0004553">
    <property type="term" value="F:hydrolase activity, hydrolyzing O-glycosyl compounds"/>
    <property type="evidence" value="ECO:0007669"/>
    <property type="project" value="InterPro"/>
</dbReference>
<evidence type="ECO:0000256" key="3">
    <source>
        <dbReference type="ARBA" id="ARBA00023295"/>
    </source>
</evidence>
<feature type="domain" description="DUF4982" evidence="7">
    <location>
        <begin position="597"/>
        <end position="662"/>
    </location>
</feature>
<name>K9DYV8_9BACE</name>
<dbReference type="GO" id="GO:0005975">
    <property type="term" value="P:carbohydrate metabolic process"/>
    <property type="evidence" value="ECO:0007669"/>
    <property type="project" value="InterPro"/>
</dbReference>
<comment type="similarity">
    <text evidence="1">Belongs to the glycosyl hydrolase 2 family.</text>
</comment>
<dbReference type="HOGENOM" id="CLU_006501_5_1_10"/>
<dbReference type="SUPFAM" id="SSF51445">
    <property type="entry name" value="(Trans)glycosidases"/>
    <property type="match status" value="1"/>
</dbReference>
<sequence>MKLLYKCCMSYSLLSFIVIGLYIFFPNNAEAKKTLFNKGWTFYREGDEPDTMSIQLPHTPKIEPLVVNDQWMGVCVYSKNFFVPHSAKGKNLFLKFEAAMNEVSVWLNGEKVMEHLGGYLPFVVELTNKVNYGASNRVVLRLNNCDNPITGPKPLHKLDFNTYGGIYRDVWYIEKPAIYITDESMENQVAGGGIFFYADSVTSQAATLFTNVHVRNSSNKDTRVKVVCTLLDKGKRIISFQTDERKIEPGTAKYLTGNGILKKPLLWSSVSPHLYQMRTDVYANGKLADTETIKIGIRDIKITSDGCWINGEKTYLRGVNRHQEYPYLGYALSNNAQYRDAYLIKQGGFDYVRCSHYPPSPAFLDACDELGILVLDAILGWQYFGNKEFVEHSLQSSRELIRRDRNHPCILAWELSINESSMPKSFMDAVHQISKEEYPYPNSYSAGWIDYAYDIYIQARQHRILHPDKSNRSKPLIVSEYGDWEYYAQNAGFNQEEWQDLKHEERSSRQPRHTTEKRLLQQVRNIQEAHNDNLNTHAFSDGYWAMFDYNRGYSEDLEYSGVMDIFRLPKYSYFFMQSQKGYDEDSILYIASRWEPGKSENVRVFSNCDEVELVIDGTTIGRQVPDQDDFSTNLKHPPFTFNVSCKVSGSIKAIGFKNGIKVKEEVVCTAGTPYLLELGYNEAGKRAEAGYNDAIFVYAFVKDKNGTIVNYYNSEVRFKVVTGDAKIIGNGMPHAEAGIAPTLLQIGEKKQSVKVRAESNNLVGELLVEVK</sequence>
<dbReference type="AlphaFoldDB" id="K9DYV8"/>
<dbReference type="InterPro" id="IPR006104">
    <property type="entry name" value="Glyco_hydro_2_N"/>
</dbReference>
<reference evidence="8 9" key="1">
    <citation type="submission" date="2012-09" db="EMBL/GenBank/DDBJ databases">
        <title>The Genome Sequence of Bacteroides oleiciplenus YIT 12058.</title>
        <authorList>
            <consortium name="The Broad Institute Genome Sequencing Platform"/>
            <person name="Earl A."/>
            <person name="Ward D."/>
            <person name="Feldgarden M."/>
            <person name="Gevers D."/>
            <person name="Morotomi M."/>
            <person name="Walker B."/>
            <person name="Young S.K."/>
            <person name="Zeng Q."/>
            <person name="Gargeya S."/>
            <person name="Fitzgerald M."/>
            <person name="Haas B."/>
            <person name="Abouelleil A."/>
            <person name="Alvarado L."/>
            <person name="Arachchi H.M."/>
            <person name="Berlin A.M."/>
            <person name="Chapman S.B."/>
            <person name="Goldberg J."/>
            <person name="Griggs A."/>
            <person name="Gujja S."/>
            <person name="Hansen M."/>
            <person name="Howarth C."/>
            <person name="Imamovic A."/>
            <person name="Larimer J."/>
            <person name="McCowen C."/>
            <person name="Montmayeur A."/>
            <person name="Murphy C."/>
            <person name="Neiman D."/>
            <person name="Pearson M."/>
            <person name="Priest M."/>
            <person name="Roberts A."/>
            <person name="Saif S."/>
            <person name="Shea T."/>
            <person name="Sisk P."/>
            <person name="Sykes S."/>
            <person name="Wortman J."/>
            <person name="Nusbaum C."/>
            <person name="Birren B."/>
        </authorList>
    </citation>
    <scope>NUCLEOTIDE SEQUENCE [LARGE SCALE GENOMIC DNA]</scope>
    <source>
        <strain evidence="8 9">YIT 12058</strain>
    </source>
</reference>
<keyword evidence="3" id="KW-0326">Glycosidase</keyword>
<proteinExistence type="inferred from homology"/>
<dbReference type="Proteomes" id="UP000009872">
    <property type="component" value="Unassembled WGS sequence"/>
</dbReference>
<evidence type="ECO:0000259" key="4">
    <source>
        <dbReference type="Pfam" id="PF00703"/>
    </source>
</evidence>
<dbReference type="eggNOG" id="COG3250">
    <property type="taxonomic scope" value="Bacteria"/>
</dbReference>
<dbReference type="OrthoDB" id="9801077at2"/>
<dbReference type="Gene3D" id="3.20.20.80">
    <property type="entry name" value="Glycosidases"/>
    <property type="match status" value="1"/>
</dbReference>
<dbReference type="SUPFAM" id="SSF49785">
    <property type="entry name" value="Galactose-binding domain-like"/>
    <property type="match status" value="1"/>
</dbReference>
<evidence type="ECO:0000313" key="9">
    <source>
        <dbReference type="Proteomes" id="UP000009872"/>
    </source>
</evidence>
<evidence type="ECO:0000256" key="1">
    <source>
        <dbReference type="ARBA" id="ARBA00007401"/>
    </source>
</evidence>
<dbReference type="PRINTS" id="PR00132">
    <property type="entry name" value="GLHYDRLASE2"/>
</dbReference>
<feature type="domain" description="Glycoside hydrolase family 2 catalytic" evidence="5">
    <location>
        <begin position="300"/>
        <end position="499"/>
    </location>
</feature>
<evidence type="ECO:0000256" key="2">
    <source>
        <dbReference type="ARBA" id="ARBA00022801"/>
    </source>
</evidence>